<comment type="similarity">
    <text evidence="1">Belongs to the short-chain dehydrogenases/reductases (SDR) family.</text>
</comment>
<dbReference type="SUPFAM" id="SSF51735">
    <property type="entry name" value="NAD(P)-binding Rossmann-fold domains"/>
    <property type="match status" value="1"/>
</dbReference>
<dbReference type="PANTHER" id="PTHR43639:SF1">
    <property type="entry name" value="SHORT-CHAIN DEHYDROGENASE_REDUCTASE FAMILY PROTEIN"/>
    <property type="match status" value="1"/>
</dbReference>
<accession>A0ABP9A9A9</accession>
<dbReference type="Gene3D" id="3.40.50.720">
    <property type="entry name" value="NAD(P)-binding Rossmann-like Domain"/>
    <property type="match status" value="1"/>
</dbReference>
<dbReference type="InterPro" id="IPR002347">
    <property type="entry name" value="SDR_fam"/>
</dbReference>
<proteinExistence type="inferred from homology"/>
<dbReference type="PANTHER" id="PTHR43639">
    <property type="entry name" value="OXIDOREDUCTASE, SHORT-CHAIN DEHYDROGENASE/REDUCTASE FAMILY (AFU_ORTHOLOGUE AFUA_5G02870)"/>
    <property type="match status" value="1"/>
</dbReference>
<evidence type="ECO:0000313" key="3">
    <source>
        <dbReference type="EMBL" id="GAA4776032.1"/>
    </source>
</evidence>
<protein>
    <submittedName>
        <fullName evidence="3">3-oxoacyl-[acyl-carrier-protein] reductase</fullName>
    </submittedName>
</protein>
<keyword evidence="2" id="KW-0560">Oxidoreductase</keyword>
<sequence length="250" mass="26210">MGGPWALVAGGSGGIGRAVGRRLAADGWDVALTYRTRPEAAAAAAAEVEAAGRRAVTVALDLTDADATAEVVRTATPEPPSAVVYASGPHIPMRYLSAITPERYREQILGDTVAAYNLFHPSLSVLRATRGSLVALVTPAIERYSKKDALSSAPKAGIAATVRGIAAEEGRYGVRANCVGVGLVEGEGMWRELVARGDYTDELLDTARRNLALRRFGSVDDVAEVVAFLVSDRAGWITGQTIDVDGGYAL</sequence>
<dbReference type="PRINTS" id="PR00081">
    <property type="entry name" value="GDHRDH"/>
</dbReference>
<reference evidence="4" key="1">
    <citation type="journal article" date="2019" name="Int. J. Syst. Evol. Microbiol.">
        <title>The Global Catalogue of Microorganisms (GCM) 10K type strain sequencing project: providing services to taxonomists for standard genome sequencing and annotation.</title>
        <authorList>
            <consortium name="The Broad Institute Genomics Platform"/>
            <consortium name="The Broad Institute Genome Sequencing Center for Infectious Disease"/>
            <person name="Wu L."/>
            <person name="Ma J."/>
        </authorList>
    </citation>
    <scope>NUCLEOTIDE SEQUENCE [LARGE SCALE GENOMIC DNA]</scope>
    <source>
        <strain evidence="4">JCM 17979</strain>
    </source>
</reference>
<comment type="caution">
    <text evidence="3">The sequence shown here is derived from an EMBL/GenBank/DDBJ whole genome shotgun (WGS) entry which is preliminary data.</text>
</comment>
<dbReference type="Pfam" id="PF13561">
    <property type="entry name" value="adh_short_C2"/>
    <property type="match status" value="1"/>
</dbReference>
<organism evidence="3 4">
    <name type="scientific">Actinomycetospora chlora</name>
    <dbReference type="NCBI Taxonomy" id="663608"/>
    <lineage>
        <taxon>Bacteria</taxon>
        <taxon>Bacillati</taxon>
        <taxon>Actinomycetota</taxon>
        <taxon>Actinomycetes</taxon>
        <taxon>Pseudonocardiales</taxon>
        <taxon>Pseudonocardiaceae</taxon>
        <taxon>Actinomycetospora</taxon>
    </lineage>
</organism>
<evidence type="ECO:0000256" key="2">
    <source>
        <dbReference type="ARBA" id="ARBA00023002"/>
    </source>
</evidence>
<dbReference type="InterPro" id="IPR036291">
    <property type="entry name" value="NAD(P)-bd_dom_sf"/>
</dbReference>
<name>A0ABP9A9A9_9PSEU</name>
<dbReference type="Proteomes" id="UP001500928">
    <property type="component" value="Unassembled WGS sequence"/>
</dbReference>
<gene>
    <name evidence="3" type="primary">fabG_1</name>
    <name evidence="3" type="ORF">GCM10023200_05890</name>
</gene>
<evidence type="ECO:0000256" key="1">
    <source>
        <dbReference type="ARBA" id="ARBA00006484"/>
    </source>
</evidence>
<dbReference type="RefSeq" id="WP_345410896.1">
    <property type="nucleotide sequence ID" value="NZ_BAABHO010000003.1"/>
</dbReference>
<keyword evidence="4" id="KW-1185">Reference proteome</keyword>
<dbReference type="EMBL" id="BAABHO010000003">
    <property type="protein sequence ID" value="GAA4776032.1"/>
    <property type="molecule type" value="Genomic_DNA"/>
</dbReference>
<evidence type="ECO:0000313" key="4">
    <source>
        <dbReference type="Proteomes" id="UP001500928"/>
    </source>
</evidence>